<name>A0A7J8IM39_ROUAE</name>
<feature type="compositionally biased region" description="Basic and acidic residues" evidence="1">
    <location>
        <begin position="118"/>
        <end position="130"/>
    </location>
</feature>
<accession>A0A7J8IM39</accession>
<evidence type="ECO:0000313" key="3">
    <source>
        <dbReference type="Proteomes" id="UP000593571"/>
    </source>
</evidence>
<comment type="caution">
    <text evidence="2">The sequence shown here is derived from an EMBL/GenBank/DDBJ whole genome shotgun (WGS) entry which is preliminary data.</text>
</comment>
<protein>
    <submittedName>
        <fullName evidence="2">Uncharacterized protein</fullName>
    </submittedName>
</protein>
<dbReference type="Proteomes" id="UP000593571">
    <property type="component" value="Unassembled WGS sequence"/>
</dbReference>
<dbReference type="EMBL" id="JACASE010000003">
    <property type="protein sequence ID" value="KAF6485361.1"/>
    <property type="molecule type" value="Genomic_DNA"/>
</dbReference>
<reference evidence="2 3" key="1">
    <citation type="journal article" date="2020" name="Nature">
        <title>Six reference-quality genomes reveal evolution of bat adaptations.</title>
        <authorList>
            <person name="Jebb D."/>
            <person name="Huang Z."/>
            <person name="Pippel M."/>
            <person name="Hughes G.M."/>
            <person name="Lavrichenko K."/>
            <person name="Devanna P."/>
            <person name="Winkler S."/>
            <person name="Jermiin L.S."/>
            <person name="Skirmuntt E.C."/>
            <person name="Katzourakis A."/>
            <person name="Burkitt-Gray L."/>
            <person name="Ray D.A."/>
            <person name="Sullivan K.A.M."/>
            <person name="Roscito J.G."/>
            <person name="Kirilenko B.M."/>
            <person name="Davalos L.M."/>
            <person name="Corthals A.P."/>
            <person name="Power M.L."/>
            <person name="Jones G."/>
            <person name="Ransome R.D."/>
            <person name="Dechmann D.K.N."/>
            <person name="Locatelli A.G."/>
            <person name="Puechmaille S.J."/>
            <person name="Fedrigo O."/>
            <person name="Jarvis E.D."/>
            <person name="Hiller M."/>
            <person name="Vernes S.C."/>
            <person name="Myers E.W."/>
            <person name="Teeling E.C."/>
        </authorList>
    </citation>
    <scope>NUCLEOTIDE SEQUENCE [LARGE SCALE GENOMIC DNA]</scope>
    <source>
        <strain evidence="2">MRouAeg1</strain>
        <tissue evidence="2">Muscle</tissue>
    </source>
</reference>
<keyword evidence="3" id="KW-1185">Reference proteome</keyword>
<dbReference type="AlphaFoldDB" id="A0A7J8IM39"/>
<evidence type="ECO:0000256" key="1">
    <source>
        <dbReference type="SAM" id="MobiDB-lite"/>
    </source>
</evidence>
<feature type="compositionally biased region" description="Polar residues" evidence="1">
    <location>
        <begin position="153"/>
        <end position="163"/>
    </location>
</feature>
<evidence type="ECO:0000313" key="2">
    <source>
        <dbReference type="EMBL" id="KAF6485361.1"/>
    </source>
</evidence>
<gene>
    <name evidence="2" type="ORF">HJG63_010584</name>
</gene>
<organism evidence="2 3">
    <name type="scientific">Rousettus aegyptiacus</name>
    <name type="common">Egyptian fruit bat</name>
    <name type="synonym">Pteropus aegyptiacus</name>
    <dbReference type="NCBI Taxonomy" id="9407"/>
    <lineage>
        <taxon>Eukaryota</taxon>
        <taxon>Metazoa</taxon>
        <taxon>Chordata</taxon>
        <taxon>Craniata</taxon>
        <taxon>Vertebrata</taxon>
        <taxon>Euteleostomi</taxon>
        <taxon>Mammalia</taxon>
        <taxon>Eutheria</taxon>
        <taxon>Laurasiatheria</taxon>
        <taxon>Chiroptera</taxon>
        <taxon>Yinpterochiroptera</taxon>
        <taxon>Pteropodoidea</taxon>
        <taxon>Pteropodidae</taxon>
        <taxon>Rousettinae</taxon>
        <taxon>Rousettus</taxon>
    </lineage>
</organism>
<proteinExistence type="predicted"/>
<feature type="region of interest" description="Disordered" evidence="1">
    <location>
        <begin position="102"/>
        <end position="169"/>
    </location>
</feature>
<sequence>MEPLLADFLSGLGLAHSTPQLSGEPGRGQGWNGLGVRAGCGCSKCSPRGQQAAVQVLGPHSQLVEGIQEVLIATQTSWSLVPGRSKPAAPRDAYVLTWLLGRPPGQEATAPPTARAITGREPRASPEGRVGKAPCKQSLLPPPSSSSESSESQAHVFQDSISSRGCPRS</sequence>